<keyword evidence="1" id="KW-0732">Signal</keyword>
<dbReference type="PANTHER" id="PTHR19328:SF53">
    <property type="entry name" value="MEMBRANE PROTEIN"/>
    <property type="match status" value="1"/>
</dbReference>
<dbReference type="SUPFAM" id="SSF50952">
    <property type="entry name" value="Soluble quinoprotein glucose dehydrogenase"/>
    <property type="match status" value="1"/>
</dbReference>
<dbReference type="RefSeq" id="WP_187081342.1">
    <property type="nucleotide sequence ID" value="NZ_JACORU010000003.1"/>
</dbReference>
<dbReference type="InterPro" id="IPR054539">
    <property type="entry name" value="Beta-prop_PDH"/>
</dbReference>
<dbReference type="InterPro" id="IPR011042">
    <property type="entry name" value="6-blade_b-propeller_TolB-like"/>
</dbReference>
<name>A0A923M8M1_9BURK</name>
<feature type="signal peptide" evidence="1">
    <location>
        <begin position="1"/>
        <end position="17"/>
    </location>
</feature>
<reference evidence="3" key="1">
    <citation type="submission" date="2020-08" db="EMBL/GenBank/DDBJ databases">
        <title>Ramlibacter sp. GTP1 16S ribosomal RNA gene genome sequencing and assembly.</title>
        <authorList>
            <person name="Kang M."/>
        </authorList>
    </citation>
    <scope>NUCLEOTIDE SEQUENCE</scope>
    <source>
        <strain evidence="3">GTP1</strain>
    </source>
</reference>
<feature type="domain" description="Pyrroloquinoline quinone-dependent pyranose dehydrogenase beta-propeller" evidence="2">
    <location>
        <begin position="31"/>
        <end position="315"/>
    </location>
</feature>
<keyword evidence="4" id="KW-1185">Reference proteome</keyword>
<proteinExistence type="predicted"/>
<evidence type="ECO:0000256" key="1">
    <source>
        <dbReference type="SAM" id="SignalP"/>
    </source>
</evidence>
<dbReference type="Pfam" id="PF22807">
    <property type="entry name" value="TrAA12"/>
    <property type="match status" value="1"/>
</dbReference>
<dbReference type="Proteomes" id="UP000596827">
    <property type="component" value="Unassembled WGS sequence"/>
</dbReference>
<accession>A0A923M8M1</accession>
<sequence length="383" mass="41732">MRFAAACLLLIAPAAWAAPCGPFQRLEAPARSGWCAGVVADAKQGLRMPRTVLWVGREAGTDHLLVADMGSWEPRRGRLLHVRIDGKTGQVRIAEVLRQLDRPHGLRRGPDRRFYIAEATRISRLEWHHDGTRGPLQPVVQDLPAEGRHPLKQIAFATDGTLYIGVGAASDDCADQRSVQGGLPACPEMTGDRPQAAVYKARIDFDAGRITELKVFALGLRNSTALAVHATGTVLQGENNIDSGSTERFPAEEINRLEEGGHYGWPGCVENRKTLPGFDAAACRATKAPVLTMPAHSAPLHMAYGSDGLVVGWHGYRTAGRRIVRYAVDARGLPRGNPVVLLGPWTLGPNRFGAPVAWAEDDQGQLWIADDRNRMLLRLGPER</sequence>
<dbReference type="EMBL" id="JACORU010000003">
    <property type="protein sequence ID" value="MBC5764876.1"/>
    <property type="molecule type" value="Genomic_DNA"/>
</dbReference>
<organism evidence="3 4">
    <name type="scientific">Ramlibacter albus</name>
    <dbReference type="NCBI Taxonomy" id="2079448"/>
    <lineage>
        <taxon>Bacteria</taxon>
        <taxon>Pseudomonadati</taxon>
        <taxon>Pseudomonadota</taxon>
        <taxon>Betaproteobacteria</taxon>
        <taxon>Burkholderiales</taxon>
        <taxon>Comamonadaceae</taxon>
        <taxon>Ramlibacter</taxon>
    </lineage>
</organism>
<gene>
    <name evidence="3" type="ORF">H8R02_10470</name>
</gene>
<evidence type="ECO:0000313" key="4">
    <source>
        <dbReference type="Proteomes" id="UP000596827"/>
    </source>
</evidence>
<evidence type="ECO:0000313" key="3">
    <source>
        <dbReference type="EMBL" id="MBC5764876.1"/>
    </source>
</evidence>
<dbReference type="AlphaFoldDB" id="A0A923M8M1"/>
<protein>
    <submittedName>
        <fullName evidence="3">PQQ-dependent sugar dehydrogenase</fullName>
    </submittedName>
</protein>
<comment type="caution">
    <text evidence="3">The sequence shown here is derived from an EMBL/GenBank/DDBJ whole genome shotgun (WGS) entry which is preliminary data.</text>
</comment>
<feature type="chain" id="PRO_5037126627" evidence="1">
    <location>
        <begin position="18"/>
        <end position="383"/>
    </location>
</feature>
<dbReference type="Gene3D" id="2.120.10.30">
    <property type="entry name" value="TolB, C-terminal domain"/>
    <property type="match status" value="1"/>
</dbReference>
<dbReference type="PANTHER" id="PTHR19328">
    <property type="entry name" value="HEDGEHOG-INTERACTING PROTEIN"/>
    <property type="match status" value="1"/>
</dbReference>
<evidence type="ECO:0000259" key="2">
    <source>
        <dbReference type="Pfam" id="PF22807"/>
    </source>
</evidence>
<dbReference type="InterPro" id="IPR011041">
    <property type="entry name" value="Quinoprot_gluc/sorb_DH_b-prop"/>
</dbReference>